<dbReference type="AlphaFoldDB" id="I7A067"/>
<evidence type="ECO:0000313" key="2">
    <source>
        <dbReference type="Proteomes" id="UP000009011"/>
    </source>
</evidence>
<dbReference type="KEGG" id="mro:MROS_1411"/>
<gene>
    <name evidence="1" type="ordered locus">MROS_1411</name>
</gene>
<organism evidence="1 2">
    <name type="scientific">Melioribacter roseus (strain DSM 23840 / JCM 17771 / VKM B-2668 / P3M-2)</name>
    <dbReference type="NCBI Taxonomy" id="1191523"/>
    <lineage>
        <taxon>Bacteria</taxon>
        <taxon>Pseudomonadati</taxon>
        <taxon>Ignavibacteriota</taxon>
        <taxon>Ignavibacteria</taxon>
        <taxon>Ignavibacteriales</taxon>
        <taxon>Melioribacteraceae</taxon>
        <taxon>Melioribacter</taxon>
    </lineage>
</organism>
<reference evidence="1 2" key="1">
    <citation type="journal article" date="2013" name="PLoS ONE">
        <title>Genomic analysis of Melioribacter roseus, facultatively anaerobic organotrophic bacterium representing a novel deep lineage within Bacteriodetes/Chlorobi group.</title>
        <authorList>
            <person name="Kadnikov V.V."/>
            <person name="Mardanov A.V."/>
            <person name="Podosokorskaya O.A."/>
            <person name="Gavrilov S.N."/>
            <person name="Kublanov I.V."/>
            <person name="Beletsky A.V."/>
            <person name="Bonch-Osmolovskaya E.A."/>
            <person name="Ravin N.V."/>
        </authorList>
    </citation>
    <scope>NUCLEOTIDE SEQUENCE [LARGE SCALE GENOMIC DNA]</scope>
    <source>
        <strain evidence="2">JCM 17771 / P3M-2</strain>
    </source>
</reference>
<accession>I7A067</accession>
<keyword evidence="2" id="KW-1185">Reference proteome</keyword>
<dbReference type="Proteomes" id="UP000009011">
    <property type="component" value="Chromosome"/>
</dbReference>
<dbReference type="EMBL" id="CP003557">
    <property type="protein sequence ID" value="AFN74648.1"/>
    <property type="molecule type" value="Genomic_DNA"/>
</dbReference>
<dbReference type="HOGENOM" id="CLU_920726_0_0_10"/>
<protein>
    <submittedName>
        <fullName evidence="1">Uncharacterized protein</fullName>
    </submittedName>
</protein>
<name>I7A067_MELRP</name>
<evidence type="ECO:0000313" key="1">
    <source>
        <dbReference type="EMBL" id="AFN74648.1"/>
    </source>
</evidence>
<sequence length="302" mass="34713">MEKNGEIRGNLVHTQPPYSNYIAEQAGRKIGVYALEAGTLYNADGWPSDLEAPRDRIGPKIYGDKMLWTALLSDTTISEPLVYAYPIKDLLVTAAVYAFNSEDLKDVFFIKYCIKNLSYETWENLRAGFFTDTDIGFSLNNKTAYDSIRQISYTYDTLDFNVAGYKFLETPKNSGVYSHRIMRKNNYINPEFGEYSFKRPEQIMYVLKGLSNDGQPMINPVTNKETLFAFTGDPITRTGWLDSPVDVRSFLSTGEFTLKPREKAWMTVVFVYHKGNNLMNSIKEMKLKIERIKANKSLWDFK</sequence>
<proteinExistence type="predicted"/>